<gene>
    <name evidence="2" type="ORF">OS493_017431</name>
</gene>
<evidence type="ECO:0000256" key="1">
    <source>
        <dbReference type="SAM" id="MobiDB-lite"/>
    </source>
</evidence>
<dbReference type="InterPro" id="IPR037690">
    <property type="entry name" value="FAM204A"/>
</dbReference>
<organism evidence="2 3">
    <name type="scientific">Desmophyllum pertusum</name>
    <dbReference type="NCBI Taxonomy" id="174260"/>
    <lineage>
        <taxon>Eukaryota</taxon>
        <taxon>Metazoa</taxon>
        <taxon>Cnidaria</taxon>
        <taxon>Anthozoa</taxon>
        <taxon>Hexacorallia</taxon>
        <taxon>Scleractinia</taxon>
        <taxon>Caryophylliina</taxon>
        <taxon>Caryophylliidae</taxon>
        <taxon>Desmophyllum</taxon>
    </lineage>
</organism>
<dbReference type="PANTHER" id="PTHR14386:SF2">
    <property type="entry name" value="PROTEIN FAM204A"/>
    <property type="match status" value="1"/>
</dbReference>
<dbReference type="EMBL" id="MU825405">
    <property type="protein sequence ID" value="KAJ7391733.1"/>
    <property type="molecule type" value="Genomic_DNA"/>
</dbReference>
<feature type="compositionally biased region" description="Basic and acidic residues" evidence="1">
    <location>
        <begin position="18"/>
        <end position="35"/>
    </location>
</feature>
<accession>A0A9X0A2G9</accession>
<dbReference type="OrthoDB" id="2418792at2759"/>
<dbReference type="PANTHER" id="PTHR14386">
    <property type="entry name" value="PROTEIN FAM204A"/>
    <property type="match status" value="1"/>
</dbReference>
<dbReference type="AlphaFoldDB" id="A0A9X0A2G9"/>
<name>A0A9X0A2G9_9CNID</name>
<feature type="region of interest" description="Disordered" evidence="1">
    <location>
        <begin position="1"/>
        <end position="35"/>
    </location>
</feature>
<protein>
    <submittedName>
        <fullName evidence="2">Uncharacterized protein</fullName>
    </submittedName>
</protein>
<dbReference type="Proteomes" id="UP001163046">
    <property type="component" value="Unassembled WGS sequence"/>
</dbReference>
<comment type="caution">
    <text evidence="2">The sequence shown here is derived from an EMBL/GenBank/DDBJ whole genome shotgun (WGS) entry which is preliminary data.</text>
</comment>
<feature type="non-terminal residue" evidence="2">
    <location>
        <position position="198"/>
    </location>
</feature>
<evidence type="ECO:0000313" key="2">
    <source>
        <dbReference type="EMBL" id="KAJ7391733.1"/>
    </source>
</evidence>
<evidence type="ECO:0000313" key="3">
    <source>
        <dbReference type="Proteomes" id="UP001163046"/>
    </source>
</evidence>
<sequence>MYSAVAPPEQTTSGIVNDDGKEKEGPPRGISEETWEKFQQLRERRIKSCKVSTEKRMKDIKKRVTKSVLDNLKSDEEVAVLRDQGVIQRGGKKCKPNMNLHQLRKNKATEGYEKRWNELQQYFNSDTHPKEPGTSSDLTGPTPKDEIEKGLEVALSEKRFEVAEKLNKQLIQHDFAVKVAQAVECRDYAKRKAAEEEK</sequence>
<keyword evidence="3" id="KW-1185">Reference proteome</keyword>
<feature type="region of interest" description="Disordered" evidence="1">
    <location>
        <begin position="121"/>
        <end position="146"/>
    </location>
</feature>
<reference evidence="2" key="1">
    <citation type="submission" date="2023-01" db="EMBL/GenBank/DDBJ databases">
        <title>Genome assembly of the deep-sea coral Lophelia pertusa.</title>
        <authorList>
            <person name="Herrera S."/>
            <person name="Cordes E."/>
        </authorList>
    </citation>
    <scope>NUCLEOTIDE SEQUENCE</scope>
    <source>
        <strain evidence="2">USNM1676648</strain>
        <tissue evidence="2">Polyp</tissue>
    </source>
</reference>
<proteinExistence type="predicted"/>